<keyword evidence="3" id="KW-1185">Reference proteome</keyword>
<dbReference type="PANTHER" id="PTHR28624">
    <property type="entry name" value="COILED-COIL DOMAIN-CONTAINING PROTEIN 51"/>
    <property type="match status" value="1"/>
</dbReference>
<dbReference type="InterPro" id="IPR036322">
    <property type="entry name" value="WD40_repeat_dom_sf"/>
</dbReference>
<dbReference type="Gene3D" id="2.130.10.10">
    <property type="entry name" value="YVTN repeat-like/Quinoprotein amine dehydrogenase"/>
    <property type="match status" value="2"/>
</dbReference>
<dbReference type="SMART" id="SM00320">
    <property type="entry name" value="WD40"/>
    <property type="match status" value="3"/>
</dbReference>
<protein>
    <submittedName>
        <fullName evidence="2">Uncharacterized protein</fullName>
    </submittedName>
</protein>
<name>A0A8S1CEA0_9INSE</name>
<dbReference type="InterPro" id="IPR015943">
    <property type="entry name" value="WD40/YVTN_repeat-like_dom_sf"/>
</dbReference>
<dbReference type="PANTHER" id="PTHR28624:SF1">
    <property type="entry name" value="MITOCHONDRIAL POTASSIUM CHANNEL"/>
    <property type="match status" value="1"/>
</dbReference>
<dbReference type="Proteomes" id="UP000494165">
    <property type="component" value="Unassembled WGS sequence"/>
</dbReference>
<dbReference type="OrthoDB" id="6243211at2759"/>
<evidence type="ECO:0000313" key="2">
    <source>
        <dbReference type="EMBL" id="CAB3363629.1"/>
    </source>
</evidence>
<dbReference type="AlphaFoldDB" id="A0A8S1CEA0"/>
<dbReference type="InterPro" id="IPR037660">
    <property type="entry name" value="CCDC51"/>
</dbReference>
<proteinExistence type="predicted"/>
<feature type="transmembrane region" description="Helical" evidence="1">
    <location>
        <begin position="173"/>
        <end position="192"/>
    </location>
</feature>
<keyword evidence="1" id="KW-1133">Transmembrane helix</keyword>
<dbReference type="InterPro" id="IPR001680">
    <property type="entry name" value="WD40_rpt"/>
</dbReference>
<evidence type="ECO:0000313" key="3">
    <source>
        <dbReference type="Proteomes" id="UP000494165"/>
    </source>
</evidence>
<comment type="caution">
    <text evidence="2">The sequence shown here is derived from an EMBL/GenBank/DDBJ whole genome shotgun (WGS) entry which is preliminary data.</text>
</comment>
<organism evidence="2 3">
    <name type="scientific">Cloeon dipterum</name>
    <dbReference type="NCBI Taxonomy" id="197152"/>
    <lineage>
        <taxon>Eukaryota</taxon>
        <taxon>Metazoa</taxon>
        <taxon>Ecdysozoa</taxon>
        <taxon>Arthropoda</taxon>
        <taxon>Hexapoda</taxon>
        <taxon>Insecta</taxon>
        <taxon>Pterygota</taxon>
        <taxon>Palaeoptera</taxon>
        <taxon>Ephemeroptera</taxon>
        <taxon>Pisciforma</taxon>
        <taxon>Baetidae</taxon>
        <taxon>Cloeon</taxon>
    </lineage>
</organism>
<dbReference type="SUPFAM" id="SSF50978">
    <property type="entry name" value="WD40 repeat-like"/>
    <property type="match status" value="1"/>
</dbReference>
<gene>
    <name evidence="2" type="ORF">CLODIP_2_CD10019</name>
</gene>
<accession>A0A8S1CEA0</accession>
<dbReference type="EMBL" id="CADEPI010000013">
    <property type="protein sequence ID" value="CAB3363629.1"/>
    <property type="molecule type" value="Genomic_DNA"/>
</dbReference>
<keyword evidence="1" id="KW-0812">Transmembrane</keyword>
<sequence>MMRIDAQMARAVLSRLKSVLKDKSTVLTSNLRNRVQQQTTSNGAVVNAKIESAREWYEEFTGIDEVRKAQDKVVLSESKFIAAQEERRKANKRLSDVDTKLREIYGELERTRRGEDRYIFLVTQEGALMKERDTLSAEFQRYEQEERENFSFLSSAVKESHEKERLQAERTKYWSIICSILGTVLGCGLSALNNHYRLKETLCRLHTFSRMEQTEEETAREARVQLSHALRSALGLTEGKVTKFFKTHRLAQELNLLVLQTCKNEIVLAKVETVDGEDQLRIFLSEDEIERETCREAACTDIVLEEESAKMSAVKSWSGQGSDAEIIQSHAPNQRPLLAVEAEVSRRKRRKAGDLSKYDAKVASFHASAEEVQVIEKKVMDTCTQAGESVDAEAQTLINFPKHVWTQWSPQQRDFDFTHEEKTHLEEWVQKKADLVLDCAHHNCILENHVDDFQQLTMSDELETIFRNESNNEYSLSDIISSFRYCQGVIIAYSWHPSRKHLMATSYGDEVKFSPMEQEAYVCDELSEVVQKLSSLFVEKVLIWDCDAKKPKFSLTSSSLVVCLLFCPADESLLFGGCCNGTVVIWKLDFTQDTNKIIHVDPALQNKSSSSRKAIIGIHWLEENNFITISEEGLIVVWTLEADVNIRESGVLYSVKSKNLFVATASCLAKMKSKTKDRIFKLLVGSQGEESSKMAYLDPSKSPTMHDGPVVEIKIAPLEKNIFLSVGGQIFTIFSLANENCPLFLKKGSEPLSSCAWSCYSKNIFYVCTAAGKLQVWNLLNAKSNLEAEFCITPGYIRDLSSTTSALRSGILHLSDGRGSIMLCQIPEIHRLENKAAVGIFSGELARVSQLESISLPAPEESSALSDEVKKRQAMLRKDEERLNAKMASLVKPERTEVAVLREKQGSRDLATRLEATRRLQLLHHLPEKLLSLKSVDMQRLAEFQQPMLQLQRRDRRRSILRESGLRADGDL</sequence>
<evidence type="ECO:0000256" key="1">
    <source>
        <dbReference type="SAM" id="Phobius"/>
    </source>
</evidence>
<keyword evidence="1" id="KW-0472">Membrane</keyword>
<reference evidence="2 3" key="1">
    <citation type="submission" date="2020-04" db="EMBL/GenBank/DDBJ databases">
        <authorList>
            <person name="Alioto T."/>
            <person name="Alioto T."/>
            <person name="Gomez Garrido J."/>
        </authorList>
    </citation>
    <scope>NUCLEOTIDE SEQUENCE [LARGE SCALE GENOMIC DNA]</scope>
</reference>